<proteinExistence type="predicted"/>
<dbReference type="InterPro" id="IPR059214">
    <property type="entry name" value="MSC_0882-like"/>
</dbReference>
<feature type="transmembrane region" description="Helical" evidence="2">
    <location>
        <begin position="311"/>
        <end position="334"/>
    </location>
</feature>
<evidence type="ECO:0000256" key="2">
    <source>
        <dbReference type="SAM" id="Phobius"/>
    </source>
</evidence>
<organism evidence="3 4">
    <name type="scientific">Zophobas morio</name>
    <dbReference type="NCBI Taxonomy" id="2755281"/>
    <lineage>
        <taxon>Eukaryota</taxon>
        <taxon>Metazoa</taxon>
        <taxon>Ecdysozoa</taxon>
        <taxon>Arthropoda</taxon>
        <taxon>Hexapoda</taxon>
        <taxon>Insecta</taxon>
        <taxon>Pterygota</taxon>
        <taxon>Neoptera</taxon>
        <taxon>Endopterygota</taxon>
        <taxon>Coleoptera</taxon>
        <taxon>Polyphaga</taxon>
        <taxon>Cucujiformia</taxon>
        <taxon>Tenebrionidae</taxon>
        <taxon>Zophobas</taxon>
    </lineage>
</organism>
<feature type="compositionally biased region" description="Polar residues" evidence="1">
    <location>
        <begin position="9"/>
        <end position="19"/>
    </location>
</feature>
<dbReference type="NCBIfam" id="NF045846">
    <property type="entry name" value="MSC0882_dom"/>
    <property type="match status" value="1"/>
</dbReference>
<feature type="region of interest" description="Disordered" evidence="1">
    <location>
        <begin position="1"/>
        <end position="24"/>
    </location>
</feature>
<keyword evidence="2" id="KW-0472">Membrane</keyword>
<feature type="transmembrane region" description="Helical" evidence="2">
    <location>
        <begin position="262"/>
        <end position="284"/>
    </location>
</feature>
<evidence type="ECO:0000313" key="3">
    <source>
        <dbReference type="EMBL" id="KAJ3616084.1"/>
    </source>
</evidence>
<keyword evidence="4" id="KW-1185">Reference proteome</keyword>
<protein>
    <submittedName>
        <fullName evidence="3">Uncharacterized protein</fullName>
    </submittedName>
</protein>
<reference evidence="3" key="1">
    <citation type="journal article" date="2023" name="G3 (Bethesda)">
        <title>Whole genome assemblies of Zophobas morio and Tenebrio molitor.</title>
        <authorList>
            <person name="Kaur S."/>
            <person name="Stinson S.A."/>
            <person name="diCenzo G.C."/>
        </authorList>
    </citation>
    <scope>NUCLEOTIDE SEQUENCE</scope>
    <source>
        <strain evidence="3">QUZm001</strain>
    </source>
</reference>
<keyword evidence="2" id="KW-1133">Transmembrane helix</keyword>
<dbReference type="AlphaFoldDB" id="A0AA38HHL1"/>
<evidence type="ECO:0000256" key="1">
    <source>
        <dbReference type="SAM" id="MobiDB-lite"/>
    </source>
</evidence>
<name>A0AA38HHL1_9CUCU</name>
<comment type="caution">
    <text evidence="3">The sequence shown here is derived from an EMBL/GenBank/DDBJ whole genome shotgun (WGS) entry which is preliminary data.</text>
</comment>
<accession>A0AA38HHL1</accession>
<sequence>MVGIKRTNDNIQMPNNGDFSNVAPVNPSQPYNMDQNMMYQQQLIDQQNSMMNPTSQPQPYISQPQQQNNQYMPQQQYLPRPQSTMEYQKQIIEEKNNGYAPEPQMIMPRRTQPTRRHNNVPLNFDNGRQQQTLDFSRPQPVEYGNYQEPKELKRINQDFQYYQQVRQNQVPHNYPVQQQISNNQYDYMQPQQQYMPHRNVEPIRYEEYYAPEPDYGYQNYPQQAAIYADYETPFQNHLAERKVVNILPTQIAKEVRSEKLRVAILIIVGLAGIVLTSILLAGYYKMLAMPADVRATATFAGFSFQQTPFPFVSIVFLIVSAFLFFLGTTDYSLLYANVKKYERDLIAGKESIPYFITRNYRNILSRGVYVT</sequence>
<evidence type="ECO:0000313" key="4">
    <source>
        <dbReference type="Proteomes" id="UP001168821"/>
    </source>
</evidence>
<dbReference type="EMBL" id="JALNTZ010003742">
    <property type="protein sequence ID" value="KAJ3616084.1"/>
    <property type="molecule type" value="Genomic_DNA"/>
</dbReference>
<dbReference type="Proteomes" id="UP001168821">
    <property type="component" value="Unassembled WGS sequence"/>
</dbReference>
<gene>
    <name evidence="3" type="ORF">Zmor_012073</name>
</gene>
<keyword evidence="2" id="KW-0812">Transmembrane</keyword>